<feature type="transmembrane region" description="Helical" evidence="16">
    <location>
        <begin position="139"/>
        <end position="162"/>
    </location>
</feature>
<dbReference type="GO" id="GO:0030553">
    <property type="term" value="F:cGMP binding"/>
    <property type="evidence" value="ECO:0007669"/>
    <property type="project" value="UniProtKB-KW"/>
</dbReference>
<dbReference type="GO" id="GO:0005216">
    <property type="term" value="F:monoatomic ion channel activity"/>
    <property type="evidence" value="ECO:0007669"/>
    <property type="project" value="InterPro"/>
</dbReference>
<comment type="subcellular location">
    <subcellularLocation>
        <location evidence="1">Membrane</location>
        <topology evidence="1">Multi-pass membrane protein</topology>
    </subcellularLocation>
</comment>
<evidence type="ECO:0000256" key="10">
    <source>
        <dbReference type="ARBA" id="ARBA00023065"/>
    </source>
</evidence>
<keyword evidence="4" id="KW-0140">cGMP</keyword>
<evidence type="ECO:0000256" key="5">
    <source>
        <dbReference type="ARBA" id="ARBA00022566"/>
    </source>
</evidence>
<evidence type="ECO:0000256" key="13">
    <source>
        <dbReference type="ARBA" id="ARBA00023286"/>
    </source>
</evidence>
<keyword evidence="5" id="KW-0116">cAMP-binding</keyword>
<keyword evidence="8 16" id="KW-1133">Transmembrane helix</keyword>
<keyword evidence="12" id="KW-0114">cAMP</keyword>
<evidence type="ECO:0000256" key="11">
    <source>
        <dbReference type="ARBA" id="ARBA00023136"/>
    </source>
</evidence>
<evidence type="ECO:0000256" key="8">
    <source>
        <dbReference type="ARBA" id="ARBA00022989"/>
    </source>
</evidence>
<keyword evidence="11 16" id="KW-0472">Membrane</keyword>
<dbReference type="PROSITE" id="PS50042">
    <property type="entry name" value="CNMP_BINDING_3"/>
    <property type="match status" value="1"/>
</dbReference>
<comment type="similarity">
    <text evidence="2">Belongs to the cyclic nucleotide-gated cation channel (TC 1.A.1.5) family.</text>
</comment>
<dbReference type="InterPro" id="IPR018490">
    <property type="entry name" value="cNMP-bd_dom_sf"/>
</dbReference>
<feature type="transmembrane region" description="Helical" evidence="16">
    <location>
        <begin position="208"/>
        <end position="231"/>
    </location>
</feature>
<dbReference type="Gene3D" id="2.60.120.10">
    <property type="entry name" value="Jelly Rolls"/>
    <property type="match status" value="1"/>
</dbReference>
<sequence length="665" mass="77023">MNHQRSNFVRLDNCKMERSSNMQYVNGNFKNVRESLKRVYRKMKTLENRRKTVLLVCVAALGIDPLFLFVPVIDSPRFCITFDKKLGAAVSIVSSFIDTLYVIIHIIINFITELISPHPQVSLRGELILHSKAIRKRNLWFHFVVDILSVLPIPKVVVLTLMQRSDSLVSKEILKWIILSQYVPKIIRIYPLFIEVTRASGTVAETKWIGAAFNLFLYMLHSYVFGAFWYLSAIEKKNKCWREACARTPGCNLVNQYCARGGGDNSRYLNTSCPLIEPDQITNSTVFNFGMYIDALKSGIVEVKPRDFPRKFFYCFWWGLRNLSALGQNLETSNSVGDIVFAIIICVSGLLLFSVLIGNVQKYLQSTTIRLDEMEEKKRDTEKWMSNRMLPEYLKERIRRYENYKWRETRGIEEEAFLRNLPSDLRLETKRHLYLSMLNSVFWLNIMDDPWLLEVLCDRVKPVFYSANSYIVREGEPIGEMLIVTRGELKSMTASSREISGYYDSSDLKAGDICGDLLFWLLHQHHSSGLPTSNRTILTVTNVEGFIHLPDDLKFVASHFNRFHSSRLKQMFKFYSPNWRSWAACFIQAAWREHCKRKLSKILHTETEHQQIAHGQQLNLGATLYVSRFLSRALRNRQKNGGDCSSSPHVVPHKPADPEFSKEES</sequence>
<name>A0AAU9SKX1_THLAR</name>
<keyword evidence="10" id="KW-0406">Ion transport</keyword>
<evidence type="ECO:0000256" key="15">
    <source>
        <dbReference type="SAM" id="MobiDB-lite"/>
    </source>
</evidence>
<evidence type="ECO:0000313" key="19">
    <source>
        <dbReference type="Proteomes" id="UP000836841"/>
    </source>
</evidence>
<evidence type="ECO:0000256" key="1">
    <source>
        <dbReference type="ARBA" id="ARBA00004141"/>
    </source>
</evidence>
<dbReference type="InterPro" id="IPR014710">
    <property type="entry name" value="RmlC-like_jellyroll"/>
</dbReference>
<proteinExistence type="inferred from homology"/>
<dbReference type="AlphaFoldDB" id="A0AAU9SKX1"/>
<feature type="transmembrane region" description="Helical" evidence="16">
    <location>
        <begin position="85"/>
        <end position="108"/>
    </location>
</feature>
<evidence type="ECO:0000256" key="2">
    <source>
        <dbReference type="ARBA" id="ARBA00010486"/>
    </source>
</evidence>
<evidence type="ECO:0000256" key="6">
    <source>
        <dbReference type="ARBA" id="ARBA00022692"/>
    </source>
</evidence>
<keyword evidence="9" id="KW-0547">Nucleotide-binding</keyword>
<feature type="transmembrane region" description="Helical" evidence="16">
    <location>
        <begin position="52"/>
        <end position="73"/>
    </location>
</feature>
<keyword evidence="3" id="KW-0813">Transport</keyword>
<dbReference type="Gene3D" id="1.10.287.630">
    <property type="entry name" value="Helix hairpin bin"/>
    <property type="match status" value="1"/>
</dbReference>
<dbReference type="GO" id="GO:0030552">
    <property type="term" value="F:cAMP binding"/>
    <property type="evidence" value="ECO:0007669"/>
    <property type="project" value="UniProtKB-KW"/>
</dbReference>
<keyword evidence="19" id="KW-1185">Reference proteome</keyword>
<evidence type="ECO:0000256" key="4">
    <source>
        <dbReference type="ARBA" id="ARBA00022535"/>
    </source>
</evidence>
<feature type="compositionally biased region" description="Basic and acidic residues" evidence="15">
    <location>
        <begin position="654"/>
        <end position="665"/>
    </location>
</feature>
<evidence type="ECO:0000256" key="16">
    <source>
        <dbReference type="SAM" id="Phobius"/>
    </source>
</evidence>
<evidence type="ECO:0000259" key="17">
    <source>
        <dbReference type="PROSITE" id="PS50042"/>
    </source>
</evidence>
<dbReference type="PANTHER" id="PTHR45651">
    <property type="entry name" value="CYCLIC NUCLEOTIDE-GATED ION CHANNEL 15-RELATED-RELATED"/>
    <property type="match status" value="1"/>
</dbReference>
<dbReference type="Gene3D" id="1.10.287.70">
    <property type="match status" value="1"/>
</dbReference>
<protein>
    <recommendedName>
        <fullName evidence="17">Cyclic nucleotide-binding domain-containing protein</fullName>
    </recommendedName>
</protein>
<keyword evidence="6 16" id="KW-0812">Transmembrane</keyword>
<keyword evidence="13" id="KW-1071">Ligand-gated ion channel</keyword>
<dbReference type="InterPro" id="IPR005821">
    <property type="entry name" value="Ion_trans_dom"/>
</dbReference>
<dbReference type="CDD" id="cd00038">
    <property type="entry name" value="CAP_ED"/>
    <property type="match status" value="1"/>
</dbReference>
<organism evidence="18 19">
    <name type="scientific">Thlaspi arvense</name>
    <name type="common">Field penny-cress</name>
    <dbReference type="NCBI Taxonomy" id="13288"/>
    <lineage>
        <taxon>Eukaryota</taxon>
        <taxon>Viridiplantae</taxon>
        <taxon>Streptophyta</taxon>
        <taxon>Embryophyta</taxon>
        <taxon>Tracheophyta</taxon>
        <taxon>Spermatophyta</taxon>
        <taxon>Magnoliopsida</taxon>
        <taxon>eudicotyledons</taxon>
        <taxon>Gunneridae</taxon>
        <taxon>Pentapetalae</taxon>
        <taxon>rosids</taxon>
        <taxon>malvids</taxon>
        <taxon>Brassicales</taxon>
        <taxon>Brassicaceae</taxon>
        <taxon>Thlaspideae</taxon>
        <taxon>Thlaspi</taxon>
    </lineage>
</organism>
<evidence type="ECO:0000256" key="12">
    <source>
        <dbReference type="ARBA" id="ARBA00023149"/>
    </source>
</evidence>
<keyword evidence="9" id="KW-0142">cGMP-binding</keyword>
<evidence type="ECO:0000313" key="18">
    <source>
        <dbReference type="EMBL" id="CAH2065620.1"/>
    </source>
</evidence>
<keyword evidence="7" id="KW-0112">Calmodulin-binding</keyword>
<gene>
    <name evidence="18" type="ORF">TAV2_LOCUS16464</name>
</gene>
<dbReference type="PANTHER" id="PTHR45651:SF33">
    <property type="entry name" value="CYCLIC NUCLEOTIDE-GATED ION CHANNEL 12-RELATED"/>
    <property type="match status" value="1"/>
</dbReference>
<feature type="domain" description="Cyclic nucleotide-binding" evidence="17">
    <location>
        <begin position="449"/>
        <end position="517"/>
    </location>
</feature>
<evidence type="ECO:0000256" key="9">
    <source>
        <dbReference type="ARBA" id="ARBA00022992"/>
    </source>
</evidence>
<evidence type="ECO:0000256" key="14">
    <source>
        <dbReference type="ARBA" id="ARBA00023303"/>
    </source>
</evidence>
<dbReference type="CDD" id="cd23767">
    <property type="entry name" value="IQCD"/>
    <property type="match status" value="1"/>
</dbReference>
<dbReference type="Pfam" id="PF00520">
    <property type="entry name" value="Ion_trans"/>
    <property type="match status" value="1"/>
</dbReference>
<dbReference type="SUPFAM" id="SSF51206">
    <property type="entry name" value="cAMP-binding domain-like"/>
    <property type="match status" value="1"/>
</dbReference>
<dbReference type="Proteomes" id="UP000836841">
    <property type="component" value="Chromosome 5"/>
</dbReference>
<reference evidence="18 19" key="1">
    <citation type="submission" date="2022-03" db="EMBL/GenBank/DDBJ databases">
        <authorList>
            <person name="Nunn A."/>
            <person name="Chopra R."/>
            <person name="Nunn A."/>
            <person name="Contreras Garrido A."/>
        </authorList>
    </citation>
    <scope>NUCLEOTIDE SEQUENCE [LARGE SCALE GENOMIC DNA]</scope>
</reference>
<dbReference type="GO" id="GO:0005516">
    <property type="term" value="F:calmodulin binding"/>
    <property type="evidence" value="ECO:0007669"/>
    <property type="project" value="UniProtKB-KW"/>
</dbReference>
<feature type="region of interest" description="Disordered" evidence="15">
    <location>
        <begin position="637"/>
        <end position="665"/>
    </location>
</feature>
<accession>A0AAU9SKX1</accession>
<evidence type="ECO:0000256" key="3">
    <source>
        <dbReference type="ARBA" id="ARBA00022448"/>
    </source>
</evidence>
<dbReference type="InterPro" id="IPR000595">
    <property type="entry name" value="cNMP-bd_dom"/>
</dbReference>
<keyword evidence="14" id="KW-0407">Ion channel</keyword>
<dbReference type="GO" id="GO:0016020">
    <property type="term" value="C:membrane"/>
    <property type="evidence" value="ECO:0007669"/>
    <property type="project" value="UniProtKB-SubCell"/>
</dbReference>
<dbReference type="SUPFAM" id="SSF81324">
    <property type="entry name" value="Voltage-gated potassium channels"/>
    <property type="match status" value="1"/>
</dbReference>
<evidence type="ECO:0000256" key="7">
    <source>
        <dbReference type="ARBA" id="ARBA00022860"/>
    </source>
</evidence>
<dbReference type="EMBL" id="OU466861">
    <property type="protein sequence ID" value="CAH2065620.1"/>
    <property type="molecule type" value="Genomic_DNA"/>
</dbReference>
<feature type="transmembrane region" description="Helical" evidence="16">
    <location>
        <begin position="339"/>
        <end position="360"/>
    </location>
</feature>